<gene>
    <name evidence="5" type="ordered locus">Meso_2827</name>
</gene>
<name>Q11EH2_CHESB</name>
<dbReference type="GO" id="GO:0003677">
    <property type="term" value="F:DNA binding"/>
    <property type="evidence" value="ECO:0007669"/>
    <property type="project" value="UniProtKB-UniRule"/>
</dbReference>
<dbReference type="EMBL" id="CP000390">
    <property type="protein sequence ID" value="ABG64203.1"/>
    <property type="molecule type" value="Genomic_DNA"/>
</dbReference>
<dbReference type="SMART" id="SM00966">
    <property type="entry name" value="SpoVT_AbrB"/>
    <property type="match status" value="1"/>
</dbReference>
<dbReference type="HOGENOM" id="CLU_162018_1_1_5"/>
<proteinExistence type="inferred from homology"/>
<feature type="region of interest" description="Disordered" evidence="3">
    <location>
        <begin position="66"/>
        <end position="86"/>
    </location>
</feature>
<evidence type="ECO:0000256" key="3">
    <source>
        <dbReference type="SAM" id="MobiDB-lite"/>
    </source>
</evidence>
<evidence type="ECO:0000313" key="5">
    <source>
        <dbReference type="EMBL" id="ABG64203.1"/>
    </source>
</evidence>
<dbReference type="InterPro" id="IPR007159">
    <property type="entry name" value="SpoVT-AbrB_dom"/>
</dbReference>
<organism evidence="5">
    <name type="scientific">Chelativorans sp. (strain BNC1)</name>
    <dbReference type="NCBI Taxonomy" id="266779"/>
    <lineage>
        <taxon>Bacteria</taxon>
        <taxon>Pseudomonadati</taxon>
        <taxon>Pseudomonadota</taxon>
        <taxon>Alphaproteobacteria</taxon>
        <taxon>Hyphomicrobiales</taxon>
        <taxon>Phyllobacteriaceae</taxon>
        <taxon>Chelativorans</taxon>
    </lineage>
</organism>
<dbReference type="InterPro" id="IPR037914">
    <property type="entry name" value="SpoVT-AbrB_sf"/>
</dbReference>
<reference evidence="5" key="1">
    <citation type="submission" date="2006-06" db="EMBL/GenBank/DDBJ databases">
        <title>Complete sequence of chromosome of Chelativorans sp. BNC1.</title>
        <authorList>
            <consortium name="US DOE Joint Genome Institute"/>
            <person name="Copeland A."/>
            <person name="Lucas S."/>
            <person name="Lapidus A."/>
            <person name="Barry K."/>
            <person name="Detter J.C."/>
            <person name="Glavina del Rio T."/>
            <person name="Hammon N."/>
            <person name="Israni S."/>
            <person name="Dalin E."/>
            <person name="Tice H."/>
            <person name="Pitluck S."/>
            <person name="Chertkov O."/>
            <person name="Brettin T."/>
            <person name="Bruce D."/>
            <person name="Han C."/>
            <person name="Tapia R."/>
            <person name="Gilna P."/>
            <person name="Schmutz J."/>
            <person name="Larimer F."/>
            <person name="Land M."/>
            <person name="Hauser L."/>
            <person name="Kyrpides N."/>
            <person name="Mikhailova N."/>
            <person name="Richardson P."/>
        </authorList>
    </citation>
    <scope>NUCLEOTIDE SEQUENCE</scope>
    <source>
        <strain evidence="5">BNC1</strain>
    </source>
</reference>
<keyword evidence="2" id="KW-0238">DNA-binding</keyword>
<protein>
    <submittedName>
        <fullName evidence="5">SpoVT/AbrB-like protein</fullName>
    </submittedName>
</protein>
<dbReference type="AlphaFoldDB" id="Q11EH2"/>
<sequence>MPQIAKLFWNGRSQAVRLPAEFRFEGDEVEIRRDSETGDVILSQSPRRTESWDKFFELRERIPSEELEGFMEDREQGVHERDDPLA</sequence>
<evidence type="ECO:0000256" key="1">
    <source>
        <dbReference type="ARBA" id="ARBA00007924"/>
    </source>
</evidence>
<dbReference type="PROSITE" id="PS51740">
    <property type="entry name" value="SPOVT_ABRB"/>
    <property type="match status" value="1"/>
</dbReference>
<evidence type="ECO:0000256" key="2">
    <source>
        <dbReference type="PROSITE-ProRule" id="PRU01076"/>
    </source>
</evidence>
<dbReference type="InterPro" id="IPR051734">
    <property type="entry name" value="VapB_TA_antitoxins"/>
</dbReference>
<dbReference type="Pfam" id="PF04014">
    <property type="entry name" value="MazE_antitoxin"/>
    <property type="match status" value="1"/>
</dbReference>
<dbReference type="KEGG" id="mes:Meso_2827"/>
<dbReference type="STRING" id="266779.Meso_2827"/>
<evidence type="ECO:0000259" key="4">
    <source>
        <dbReference type="PROSITE" id="PS51740"/>
    </source>
</evidence>
<dbReference type="PANTHER" id="PTHR37550:SF1">
    <property type="entry name" value="SSL1300 PROTEIN"/>
    <property type="match status" value="1"/>
</dbReference>
<dbReference type="SUPFAM" id="SSF89447">
    <property type="entry name" value="AbrB/MazE/MraZ-like"/>
    <property type="match status" value="1"/>
</dbReference>
<comment type="similarity">
    <text evidence="1">Belongs to the VapB family.</text>
</comment>
<dbReference type="Gene3D" id="2.10.260.10">
    <property type="match status" value="1"/>
</dbReference>
<dbReference type="PANTHER" id="PTHR37550">
    <property type="entry name" value="ANTITOXIN VAPB1"/>
    <property type="match status" value="1"/>
</dbReference>
<accession>Q11EH2</accession>
<dbReference type="OrthoDB" id="7173678at2"/>
<feature type="domain" description="SpoVT-AbrB" evidence="4">
    <location>
        <begin position="5"/>
        <end position="47"/>
    </location>
</feature>
<feature type="compositionally biased region" description="Basic and acidic residues" evidence="3">
    <location>
        <begin position="71"/>
        <end position="86"/>
    </location>
</feature>
<dbReference type="eggNOG" id="COG4456">
    <property type="taxonomic scope" value="Bacteria"/>
</dbReference>